<proteinExistence type="predicted"/>
<sequence length="264" mass="28698">MIGRCLILLLISYESLAQTYVGPNYQAMGFTGTALKGIYSLTANPAGLVGLERLTASVNYQHHFFTTDITTRAALLGIPTRLGVFGLAANRYGLKAAYDDTKVGFSFAKRFGSQFSIGLSTNYHQLFIPNYLSTFSLSVDLGVQYYFEQGATIGLQYTNLNKATYGMDVYGTIPSFIRFGASYPWAGVMVTADAVYRLEGTVAGNFGIAYHVGDILSLRGGLSTNPLQQHAGFGVNWQRFTMDAAATFHPRLGTSPQIGLSYAF</sequence>
<dbReference type="OrthoDB" id="748007at2"/>
<dbReference type="AlphaFoldDB" id="A0A1H7THN2"/>
<dbReference type="RefSeq" id="WP_090608560.1">
    <property type="nucleotide sequence ID" value="NZ_FNZR01000011.1"/>
</dbReference>
<dbReference type="STRING" id="332977.SAMN05421740_11125"/>
<feature type="signal peptide" evidence="1">
    <location>
        <begin position="1"/>
        <end position="17"/>
    </location>
</feature>
<dbReference type="EMBL" id="FNZR01000011">
    <property type="protein sequence ID" value="SEL83327.1"/>
    <property type="molecule type" value="Genomic_DNA"/>
</dbReference>
<organism evidence="2 3">
    <name type="scientific">Parapedobacter koreensis</name>
    <dbReference type="NCBI Taxonomy" id="332977"/>
    <lineage>
        <taxon>Bacteria</taxon>
        <taxon>Pseudomonadati</taxon>
        <taxon>Bacteroidota</taxon>
        <taxon>Sphingobacteriia</taxon>
        <taxon>Sphingobacteriales</taxon>
        <taxon>Sphingobacteriaceae</taxon>
        <taxon>Parapedobacter</taxon>
    </lineage>
</organism>
<dbReference type="Proteomes" id="UP000198916">
    <property type="component" value="Unassembled WGS sequence"/>
</dbReference>
<dbReference type="SUPFAM" id="SSF56935">
    <property type="entry name" value="Porins"/>
    <property type="match status" value="1"/>
</dbReference>
<reference evidence="3" key="1">
    <citation type="submission" date="2016-10" db="EMBL/GenBank/DDBJ databases">
        <authorList>
            <person name="Varghese N."/>
            <person name="Submissions S."/>
        </authorList>
    </citation>
    <scope>NUCLEOTIDE SEQUENCE [LARGE SCALE GENOMIC DNA]</scope>
    <source>
        <strain evidence="3">Jip14</strain>
    </source>
</reference>
<keyword evidence="3" id="KW-1185">Reference proteome</keyword>
<protein>
    <recommendedName>
        <fullName evidence="4">Outer membrane protein beta-barrel domain-containing protein</fullName>
    </recommendedName>
</protein>
<evidence type="ECO:0000313" key="3">
    <source>
        <dbReference type="Proteomes" id="UP000198916"/>
    </source>
</evidence>
<keyword evidence="1" id="KW-0732">Signal</keyword>
<dbReference type="Gene3D" id="2.40.160.60">
    <property type="entry name" value="Outer membrane protein transport protein (OMPP1/FadL/TodX)"/>
    <property type="match status" value="1"/>
</dbReference>
<evidence type="ECO:0000313" key="2">
    <source>
        <dbReference type="EMBL" id="SEL83327.1"/>
    </source>
</evidence>
<accession>A0A1H7THN2</accession>
<name>A0A1H7THN2_9SPHI</name>
<evidence type="ECO:0008006" key="4">
    <source>
        <dbReference type="Google" id="ProtNLM"/>
    </source>
</evidence>
<gene>
    <name evidence="2" type="ORF">SAMN05421740_11125</name>
</gene>
<feature type="chain" id="PRO_5011565159" description="Outer membrane protein beta-barrel domain-containing protein" evidence="1">
    <location>
        <begin position="18"/>
        <end position="264"/>
    </location>
</feature>
<evidence type="ECO:0000256" key="1">
    <source>
        <dbReference type="SAM" id="SignalP"/>
    </source>
</evidence>